<accession>A0A183D758</accession>
<comment type="catalytic activity">
    <reaction evidence="5">
        <text>glucuronate acceptor + UDP-alpha-D-glucuronate = acceptor beta-D-glucuronoside + UDP + H(+)</text>
        <dbReference type="Rhea" id="RHEA:21032"/>
        <dbReference type="ChEBI" id="CHEBI:15378"/>
        <dbReference type="ChEBI" id="CHEBI:58052"/>
        <dbReference type="ChEBI" id="CHEBI:58223"/>
        <dbReference type="ChEBI" id="CHEBI:132367"/>
        <dbReference type="ChEBI" id="CHEBI:132368"/>
        <dbReference type="EC" id="2.4.1.17"/>
    </reaction>
</comment>
<organism evidence="9">
    <name type="scientific">Gongylonema pulchrum</name>
    <dbReference type="NCBI Taxonomy" id="637853"/>
    <lineage>
        <taxon>Eukaryota</taxon>
        <taxon>Metazoa</taxon>
        <taxon>Ecdysozoa</taxon>
        <taxon>Nematoda</taxon>
        <taxon>Chromadorea</taxon>
        <taxon>Rhabditida</taxon>
        <taxon>Spirurina</taxon>
        <taxon>Spiruromorpha</taxon>
        <taxon>Spiruroidea</taxon>
        <taxon>Gongylonematidae</taxon>
        <taxon>Gongylonema</taxon>
    </lineage>
</organism>
<keyword evidence="4" id="KW-0808">Transferase</keyword>
<keyword evidence="6" id="KW-0472">Membrane</keyword>
<evidence type="ECO:0000256" key="2">
    <source>
        <dbReference type="ARBA" id="ARBA00012544"/>
    </source>
</evidence>
<evidence type="ECO:0000313" key="8">
    <source>
        <dbReference type="Proteomes" id="UP000271098"/>
    </source>
</evidence>
<dbReference type="WBParaSite" id="GPUH_0000455601-mRNA-1">
    <property type="protein sequence ID" value="GPUH_0000455601-mRNA-1"/>
    <property type="gene ID" value="GPUH_0000455601"/>
</dbReference>
<dbReference type="EC" id="2.4.1.17" evidence="2"/>
<keyword evidence="8" id="KW-1185">Reference proteome</keyword>
<dbReference type="OrthoDB" id="5835829at2759"/>
<evidence type="ECO:0000313" key="9">
    <source>
        <dbReference type="WBParaSite" id="GPUH_0000455601-mRNA-1"/>
    </source>
</evidence>
<dbReference type="Pfam" id="PF00201">
    <property type="entry name" value="UDPGT"/>
    <property type="match status" value="1"/>
</dbReference>
<dbReference type="InterPro" id="IPR050271">
    <property type="entry name" value="UDP-glycosyltransferase"/>
</dbReference>
<dbReference type="Proteomes" id="UP000271098">
    <property type="component" value="Unassembled WGS sequence"/>
</dbReference>
<dbReference type="InterPro" id="IPR002213">
    <property type="entry name" value="UDP_glucos_trans"/>
</dbReference>
<dbReference type="PANTHER" id="PTHR48043:SF23">
    <property type="entry name" value="UDP-GLUCURONOSYLTRANSFERASE"/>
    <property type="match status" value="1"/>
</dbReference>
<evidence type="ECO:0000256" key="6">
    <source>
        <dbReference type="SAM" id="Phobius"/>
    </source>
</evidence>
<evidence type="ECO:0000256" key="1">
    <source>
        <dbReference type="ARBA" id="ARBA00009995"/>
    </source>
</evidence>
<proteinExistence type="inferred from homology"/>
<comment type="similarity">
    <text evidence="1">Belongs to the UDP-glycosyltransferase family.</text>
</comment>
<keyword evidence="6" id="KW-0812">Transmembrane</keyword>
<evidence type="ECO:0000256" key="4">
    <source>
        <dbReference type="ARBA" id="ARBA00022679"/>
    </source>
</evidence>
<sequence length="174" mass="19935">MVCPHPNLIAFLTHGGINSITEALNIGKPVIIVPVFGDQMRNGILAERAGFGKMLTIPDITSEGKLRKAFAEMLNNNSYMLKAKQLARMIARRPNPSREQLIRHVEFAAEFGRIPNFDPYGRKMSFVSYFMLDIIVPFLLLVAMIVLGVLYLLYRASRKYIFRMERKKTEKKEQ</sequence>
<dbReference type="SUPFAM" id="SSF53756">
    <property type="entry name" value="UDP-Glycosyltransferase/glycogen phosphorylase"/>
    <property type="match status" value="1"/>
</dbReference>
<dbReference type="PANTHER" id="PTHR48043">
    <property type="entry name" value="EG:EG0003.4 PROTEIN-RELATED"/>
    <property type="match status" value="1"/>
</dbReference>
<gene>
    <name evidence="7" type="ORF">GPUH_LOCUS4549</name>
</gene>
<dbReference type="EMBL" id="UYRT01008696">
    <property type="protein sequence ID" value="VDK45753.1"/>
    <property type="molecule type" value="Genomic_DNA"/>
</dbReference>
<dbReference type="GO" id="GO:0015020">
    <property type="term" value="F:glucuronosyltransferase activity"/>
    <property type="evidence" value="ECO:0007669"/>
    <property type="project" value="UniProtKB-EC"/>
</dbReference>
<feature type="transmembrane region" description="Helical" evidence="6">
    <location>
        <begin position="126"/>
        <end position="154"/>
    </location>
</feature>
<reference evidence="9" key="1">
    <citation type="submission" date="2016-06" db="UniProtKB">
        <authorList>
            <consortium name="WormBaseParasite"/>
        </authorList>
    </citation>
    <scope>IDENTIFICATION</scope>
</reference>
<dbReference type="AlphaFoldDB" id="A0A183D758"/>
<keyword evidence="3" id="KW-0328">Glycosyltransferase</keyword>
<protein>
    <recommendedName>
        <fullName evidence="2">glucuronosyltransferase</fullName>
        <ecNumber evidence="2">2.4.1.17</ecNumber>
    </recommendedName>
</protein>
<evidence type="ECO:0000256" key="5">
    <source>
        <dbReference type="ARBA" id="ARBA00047475"/>
    </source>
</evidence>
<evidence type="ECO:0000256" key="3">
    <source>
        <dbReference type="ARBA" id="ARBA00022676"/>
    </source>
</evidence>
<keyword evidence="6" id="KW-1133">Transmembrane helix</keyword>
<evidence type="ECO:0000313" key="7">
    <source>
        <dbReference type="EMBL" id="VDK45753.1"/>
    </source>
</evidence>
<dbReference type="Gene3D" id="3.40.50.2000">
    <property type="entry name" value="Glycogen Phosphorylase B"/>
    <property type="match status" value="1"/>
</dbReference>
<reference evidence="7 8" key="2">
    <citation type="submission" date="2018-11" db="EMBL/GenBank/DDBJ databases">
        <authorList>
            <consortium name="Pathogen Informatics"/>
        </authorList>
    </citation>
    <scope>NUCLEOTIDE SEQUENCE [LARGE SCALE GENOMIC DNA]</scope>
</reference>
<name>A0A183D758_9BILA</name>